<dbReference type="Proteomes" id="UP001381693">
    <property type="component" value="Unassembled WGS sequence"/>
</dbReference>
<protein>
    <submittedName>
        <fullName evidence="1">Uncharacterized protein</fullName>
    </submittedName>
</protein>
<sequence length="84" mass="9778">MKKHRNKRTVTEGKLYIELSWTVLINPKRPFSCSIATSGWSHGPTYYMKIRLCVAGTFISFIGSFCKRTYGVALRQTERPRDKY</sequence>
<name>A0AAN9AFW1_HALRR</name>
<reference evidence="1 2" key="1">
    <citation type="submission" date="2023-11" db="EMBL/GenBank/DDBJ databases">
        <title>Halocaridina rubra genome assembly.</title>
        <authorList>
            <person name="Smith C."/>
        </authorList>
    </citation>
    <scope>NUCLEOTIDE SEQUENCE [LARGE SCALE GENOMIC DNA]</scope>
    <source>
        <strain evidence="1">EP-1</strain>
        <tissue evidence="1">Whole</tissue>
    </source>
</reference>
<comment type="caution">
    <text evidence="1">The sequence shown here is derived from an EMBL/GenBank/DDBJ whole genome shotgun (WGS) entry which is preliminary data.</text>
</comment>
<dbReference type="EMBL" id="JAXCGZ010001916">
    <property type="protein sequence ID" value="KAK7085057.1"/>
    <property type="molecule type" value="Genomic_DNA"/>
</dbReference>
<organism evidence="1 2">
    <name type="scientific">Halocaridina rubra</name>
    <name type="common">Hawaiian red shrimp</name>
    <dbReference type="NCBI Taxonomy" id="373956"/>
    <lineage>
        <taxon>Eukaryota</taxon>
        <taxon>Metazoa</taxon>
        <taxon>Ecdysozoa</taxon>
        <taxon>Arthropoda</taxon>
        <taxon>Crustacea</taxon>
        <taxon>Multicrustacea</taxon>
        <taxon>Malacostraca</taxon>
        <taxon>Eumalacostraca</taxon>
        <taxon>Eucarida</taxon>
        <taxon>Decapoda</taxon>
        <taxon>Pleocyemata</taxon>
        <taxon>Caridea</taxon>
        <taxon>Atyoidea</taxon>
        <taxon>Atyidae</taxon>
        <taxon>Halocaridina</taxon>
    </lineage>
</organism>
<gene>
    <name evidence="1" type="ORF">SK128_011395</name>
</gene>
<proteinExistence type="predicted"/>
<dbReference type="AlphaFoldDB" id="A0AAN9AFW1"/>
<evidence type="ECO:0000313" key="2">
    <source>
        <dbReference type="Proteomes" id="UP001381693"/>
    </source>
</evidence>
<evidence type="ECO:0000313" key="1">
    <source>
        <dbReference type="EMBL" id="KAK7085057.1"/>
    </source>
</evidence>
<accession>A0AAN9AFW1</accession>
<keyword evidence="2" id="KW-1185">Reference proteome</keyword>